<dbReference type="PANTHER" id="PTHR47135:SF3">
    <property type="entry name" value="FIBRONECTIN TYPE-III DOMAIN-CONTAINING PROTEIN"/>
    <property type="match status" value="1"/>
</dbReference>
<dbReference type="SMART" id="SM00060">
    <property type="entry name" value="FN3"/>
    <property type="match status" value="38"/>
</dbReference>
<dbReference type="KEGG" id="kmr:108238418"/>
<dbReference type="CTD" id="100329486"/>
<feature type="domain" description="Fibronectin type-III" evidence="3">
    <location>
        <begin position="113"/>
        <end position="204"/>
    </location>
</feature>
<dbReference type="GeneTree" id="ENSGT00940000157064"/>
<reference evidence="4" key="2">
    <citation type="submission" date="2025-09" db="UniProtKB">
        <authorList>
            <consortium name="Ensembl"/>
        </authorList>
    </citation>
    <scope>IDENTIFICATION</scope>
</reference>
<dbReference type="InterPro" id="IPR003961">
    <property type="entry name" value="FN3_dom"/>
</dbReference>
<feature type="domain" description="Fibronectin type-III" evidence="3">
    <location>
        <begin position="2823"/>
        <end position="2912"/>
    </location>
</feature>
<feature type="signal peptide" evidence="2">
    <location>
        <begin position="1"/>
        <end position="24"/>
    </location>
</feature>
<dbReference type="Gene3D" id="2.60.40.10">
    <property type="entry name" value="Immunoglobulins"/>
    <property type="match status" value="25"/>
</dbReference>
<protein>
    <submittedName>
        <fullName evidence="4">G surface protein, allelic form 156-like</fullName>
    </submittedName>
</protein>
<organism evidence="4 5">
    <name type="scientific">Kryptolebias marmoratus</name>
    <name type="common">Mangrove killifish</name>
    <name type="synonym">Rivulus marmoratus</name>
    <dbReference type="NCBI Taxonomy" id="37003"/>
    <lineage>
        <taxon>Eukaryota</taxon>
        <taxon>Metazoa</taxon>
        <taxon>Chordata</taxon>
        <taxon>Craniata</taxon>
        <taxon>Vertebrata</taxon>
        <taxon>Euteleostomi</taxon>
        <taxon>Actinopterygii</taxon>
        <taxon>Neopterygii</taxon>
        <taxon>Teleostei</taxon>
        <taxon>Neoteleostei</taxon>
        <taxon>Acanthomorphata</taxon>
        <taxon>Ovalentaria</taxon>
        <taxon>Atherinomorphae</taxon>
        <taxon>Cyprinodontiformes</taxon>
        <taxon>Rivulidae</taxon>
        <taxon>Kryptolebias</taxon>
    </lineage>
</organism>
<feature type="domain" description="Fibronectin type-III" evidence="3">
    <location>
        <begin position="3869"/>
        <end position="3954"/>
    </location>
</feature>
<evidence type="ECO:0000259" key="3">
    <source>
        <dbReference type="PROSITE" id="PS50853"/>
    </source>
</evidence>
<dbReference type="Pfam" id="PF00041">
    <property type="entry name" value="fn3"/>
    <property type="match status" value="4"/>
</dbReference>
<feature type="domain" description="Fibronectin type-III" evidence="3">
    <location>
        <begin position="4130"/>
        <end position="4216"/>
    </location>
</feature>
<sequence>MGLLGAIGFSLILASFTQIQQCSADECKILSAVPTSASSIQVKWQQHSLATGYLLDTRKKNSTDSAPIILAVSGQVTDKTVQGLKPGTEYNVTLKVMNFFTVQCVTSVLVTTVPDTSQILEGSSQTSTSVTVKWSMVPSAQSYILEVYSQTTRKLMNFTFTNTMAVVGNLQPSTNYDCYVLTVNQAGMGSRSKVRTITTLVQPPVGITATQTGEVTARVTWIPVENVLSYLVIVQNLDDPTRQPFVRNVTDTKVDVPGIEPCSNFLISVSSYSKFLVPSEPTNYTYTTNKLTPVSSVWVDYTCNNNSVRISWSSVFGAKTYMATAMDENRTQMTCTSQGTGCEITGLKCSQHYVVNVTPVSDSCRNLVNATTATFQTASCPPSNLMLFRECHSDVIKFSWNHTSNAEYYLAKAVDSKGVVYNCLTGDNFCDFTRTLCGRLYSFTVQTTTSGCTSESSSTVSIQTAPCMPQNLQTSASCSSDVIVSTWDLAEGALRYTVNAEGNFKNSNYSCSSQTNSCAMEGVRCGESLTITIKAFDNECASPMLLGYPAETVPCTPQNVSAIKDCGSNSITVSWVMNSGALFYVAIVKDSNNMIHSCNSMDLSCKIKNLKCATNYEVYVIASNFYCNSSESDKITLETANCPPGNLTASLDCASNEALISWTADPSMKSFTATMKDEDSEILTCTSLTTSCKVSNLKCGHRYSVSATYFDGNCSSMPSESIYMQSVPCGPDSVLVDLDCASGGMNISWSAQKNAEAYMAVISDSNNQISYYNTTEPKVIVHAQECGQEYTVKVKSFTKSCVSFPTERKFREAPCVPTNVVANRNCGQKFVDVTWQASRGATNYTVAALDENGNRLKCVSNQTSCRLEGLTCDHVYNISVAAVDDLCSSMKSLPVKLTIEPCPPSHLTASMNCTNNSAKLNWNSSPNAVSYTGKGMSSDGHIVTCEAGLIQGCELEGLLCGKEYSFTVSASDGNCKTIDSEPVIRKTAPCAVQNVLTTLNCETNALSFSWGPGSIPMNYSATAVTANGTALQCITQDSSCTITGLQCGQQYTVRVKPISGTCEGQASAPEIVNSAPCVPMNVQGTVDCSTNMLQASWGKAAGAVSYTSTLKGAGTFSTSCSTASQSCLFSQLQCAQSYSLSVVAVNDRCNSSKSAIATAKTAPCDPTNVVASLNCLTGVATVTWTASTGASHYSVLAETNGYADFCNSTGTSCELTKLQCGKGYTVTVMAGDGKCNSSILAKTNITTAPCAPVIQDYSRSCNSSNTLVTWTKDKYTLSVMINATSSQGHSLSCSSSTNNSCVLDNLLCGHFYTVQAVAKGVQCSSKPSSAIQIAAAPCTLANVKYQYSCGTGTASVSWNMTLGQNSVYVRAQSGNHSVSCSTSQDTSCSLPALLCSRTYNIEVTVTADNCSSTVPAVAQIQTAPCAPTNISASLLCENNTAKVSWQPSPGVVSYSVNATGGNGEVKQCTTNTSTCLIPNMNCGQTFIITVSPYSKQCKGQDSQTFNFVSGPCPPTNILASLQCAGNIGYVTWNAALRADLYMVKALSSVANGHVHNCSSSGTSCSLTDLNCGGTVAITVVTIERGCQSQPSSPLMFKTAICPPSGVIGETTCNNNDITVRWNQYPEFVPGYFIRSQESGGVAANSTTSQTFHALTGLKCGMQYTFEVATRDFQCTSVFSKPIQAETAPCPPTNLTVKAECGTSTATLAWAPSAYAISYTATLIGTHGHVVYCSANTTTCSAKVDCGRQYSAVVVAFTATCNSGQSANLTFASAPCLPEEVQANLSCSSNSFAVQWKANTAQIEMYTALAIGSDNSTETCDTLTSKCTIQNLKCGLLYGIVVTTSSVNCETIGGSDYHMYSAPCMPNNVSVDLQCSNNKALVTWGNSGPDQNQVVTAVDSNGLVTTCNSSSSNCIFDQLSCGKKYLISVVSYTNSCRSEPTVARELTTAPCVPTNVTGQVDCNTGMTGVTWAASLGTTSYTVYAKGSLGHNAECTNTNTYCNFPSLVCGQDYTITVVARHPTCASLVSKEIIVSTAPCPYTGLNTSLDCSTNTFSASWTPGSGNIYYIVTADAVNIADHQTCSTNSSSCNISSLRCGEMYRVSISGQGKKCPSPVQSINTIIASACPPTQLKVNSSCASNGITVSWLASKGSASYMAVAENAQGRQWSCNTSSTTCQISNLMCGQEVKVYVAGINWNCIGAKSEIKTIHTVPCVPENIQTDLDCLSGVLNITWQVTGYFRQFYASVVNSNGQVSSCLTNSFSCVVSSLQCEMTYSVAVMAQNEVCNSSLSPAKQVTTAPCPLSSFLPVMNCGTGVVTVTWTNNVAGVVHTVYAGDALGHMSNCSGTNSCNLRALSCGSKYSITITPSRNGCVGRNSSPKVITTVPCVPHLLNVEMDCLSNSAWAIFNQSSGAEEYVITATNSQGTIQTFGCNLTIDGTCSLPQLMCSQNLTFTMQAQDQQCTSGKSNAVRTETAPCAPQNITDTMNCNNGTMTFTWSAVPGAITYSAMLERLTGDISNCCSTSGTSCNVNNLPCGEMYNLYVRAEGRTCNSSESEGHVTKTLACVPGNLKANVSCSNNVASMSWNLSQGGQRYSVTAVGSNGLVDTCSSLDNKCDLSNLQCGQYYTATVTAEDIRCKSKPSNSVKIKTVPCTPTNTSSKISCEANSLTVSWSKSAGADSYIATFRDSNGQRTTCQGTTEGSCNVTGLGCGQVYHVSVVSSDGYCESPPTPVLDTPSVPCKARQIEAKMDCYTRIAQVSWYPSDGGLKYAVLATTASGHNVSCETNMTSCDLEELLCGQSYSVSVKSMGETCNSIANMNGELITEPCIPKDITTHYFMTIGQVEWDVTTGADYYTVNGETEQGLTVSCNTTDTSCTLHNMNCGQVYNITVTAQNHVCEYMSVSTESAIIMTEPCPPKHVETNVNCEESQGTISWEASWGAEGYEVQLIGHDGHSLACSSNNTFCSVEDLHCGVTYNTTVIAIGETLNSNPSTTVLLVSAPCVAESLAVNLDCHNNTAEVSWTSATGANSYKVTAVSEDGFQSSCETDGNQCDLTKLQCGQMYSVTLTSISDHCQMETHANVTFNSRPCQLVDVEVDLQCGTRTANLYWEGKEGVELYIATATSSMGMTLQCNSTNTTCLFPDLECGETYKFFVAAYNNMCDSDISNTVEIQTEPCQPTGLTVSGSCNNDNVTLDWSEAKGASLYEVTISGHLGYSASFQTNDTTIETDLPCGQLFNFTVKAKDDRCDSTVRLPEQYKTGPCIPIHVESFTHCEDSLGSVSWAMEAEAEGYMAIALGKDGHAHGCITNTTTCTWNDLHCGEVYTVNVVAYGYACNSLKSNSTTIQMAPCIPQHLKSSFNCTTKVASLSWNASETAEFYSVTAETNSGHKVQLSTNDTWTFISEFQCGQEYFLSVQAVDSVCASRPSQALTLLSEPCRPTAVSSAMNCIPSIARVSWAGSAGALFYTATVTTEDGQSNSCSSDSDQCSMPNVPCGQNHTVTVIASNNICESDPSESDILQSVPCIPTDVEVNMDCSSNQAVVSWSDSRGALSYKVEAHSLQGTSSTCETEDTSCTLTNLNCGFKYSVKVIAEDNICSSLPSPPVEFKSVPCTPNIGSVVLACYTNSAFLDWSYAEGALNYTATAQSSSGHVSTCTSNGTNCELEKLQCSQTYNVTTVASDEQCSSPPSTELQVESVPCPPEDIVLVLDCDSNTAQVEWQPSMGAEYYIVQGFGVEEHETSCETDSQSCILPDLMCGFTYNISVIAVNSVCNVSQSDVEQLQAVPCVPDQVKTRVDCESGGVVVSWEPSKGALSYTTVAQGSSGYGSSCNSSETSCLLNDLLCGLNYSITVIASDDKCSSAGSSAVDIDTVPCVPQKVTAEMMCENNTGVVSWEGKEDVFSYKVQAFGPNGHKTDCYSTKTSCELPGLHCGQLYNLTVTAQDERCDNSKTYLTLQSVPCKPTNVKASLRCHSNSAAVTWEPPSGALSYVVEGVTADGSHRVECNNTMTYCDLSNLQCGQTYTVSVFGHDETCQSVESDKAYVRTAPCQPQNVAVVSQCAEGAMVVSWSPNPDAQYFHVAAVSNTEARLYCNSSDNKCTINNLPCGQHYNITVLSVRDGCESKTSAVVKTCSAPCVPQHTKGNLDCLSNNAWVIWDPAAGATNYFGLAQATNGHSSNCTASSSPCEIPDLKCGTLYTFHVTAINEHCSSNHSKTFEIETGPCVLEAINATAECNSDTILVEWKKTSDTTLYLVTAEADDKSLIFCNSSSNLCVLQGARCGMHYSVIVSASSDKCGSLRSPPAKIKTAPCVPSNVTVVPLCEKNAAVVSWAASLVASSYDLTATGQDGHRAACSTSTNNCSLADLHCGQTYSLSIIARGDNCFSFPSNSAFKTVPCAPFDLFVDINCQTNFALLSWNNAKGAVEYFGHAQSDKGETFSCDSSNPSCTLKTLQCGNIYNFTVKAYDGVCNSSFSSPLQAGAAPCPPLLQKVRIQRIKQRHWVMISWNKVNCSAVEYMAKIKGQIGNNPQTVMDVSSYWLLRPYFELPMPCSTTYNITLFTRNSAGVSKPSSVFFGLTVPCTPQRVKYTGNTQSAVLSWDASVSATRYMVYSTSGGNRVMLCNTTGLSCNLNSFDPYTTEVTANNAVGESIPSQNITGPVSSRRRRDVQGAQLNEEENLKIPEGLTVTLHGGSLSVQWRKVKGATEYTLVIEEERKTEQGSLPPRVRSVKGDFHVETDLKSWTTYCVKVAAKKGINLSNYSRPMCKNTGAL</sequence>
<feature type="domain" description="Fibronectin type-III" evidence="3">
    <location>
        <begin position="1078"/>
        <end position="1164"/>
    </location>
</feature>
<dbReference type="SUPFAM" id="SSF49265">
    <property type="entry name" value="Fibronectin type III"/>
    <property type="match status" value="32"/>
</dbReference>
<feature type="domain" description="Fibronectin type-III" evidence="3">
    <location>
        <begin position="816"/>
        <end position="905"/>
    </location>
</feature>
<feature type="domain" description="Fibronectin type-III" evidence="3">
    <location>
        <begin position="556"/>
        <end position="642"/>
    </location>
</feature>
<feature type="domain" description="Fibronectin type-III" evidence="3">
    <location>
        <begin position="988"/>
        <end position="1077"/>
    </location>
</feature>
<feature type="domain" description="Fibronectin type-III" evidence="3">
    <location>
        <begin position="3087"/>
        <end position="3173"/>
    </location>
</feature>
<dbReference type="CDD" id="cd00063">
    <property type="entry name" value="FN3"/>
    <property type="match status" value="6"/>
</dbReference>
<feature type="domain" description="Fibronectin type-III" evidence="3">
    <location>
        <begin position="2476"/>
        <end position="2563"/>
    </location>
</feature>
<dbReference type="Proteomes" id="UP000264800">
    <property type="component" value="Unplaced"/>
</dbReference>
<dbReference type="OMA" id="EDNSCYF"/>
<name>A0A3Q3A762_KRYMA</name>
<evidence type="ECO:0000313" key="5">
    <source>
        <dbReference type="Proteomes" id="UP000264800"/>
    </source>
</evidence>
<proteinExistence type="predicted"/>
<feature type="region of interest" description="Disordered" evidence="1">
    <location>
        <begin position="4646"/>
        <end position="4666"/>
    </location>
</feature>
<feature type="domain" description="Fibronectin type-III" evidence="3">
    <location>
        <begin position="26"/>
        <end position="110"/>
    </location>
</feature>
<dbReference type="PANTHER" id="PTHR47135">
    <property type="entry name" value="FIBRONECTIN TYPE III DOMAIN-CONTAINING PROTEIN 7"/>
    <property type="match status" value="1"/>
</dbReference>
<dbReference type="GeneID" id="108238418"/>
<feature type="domain" description="Fibronectin type-III" evidence="3">
    <location>
        <begin position="2648"/>
        <end position="2739"/>
    </location>
</feature>
<keyword evidence="5" id="KW-1185">Reference proteome</keyword>
<feature type="domain" description="Fibronectin type-III" evidence="3">
    <location>
        <begin position="2213"/>
        <end position="2299"/>
    </location>
</feature>
<feature type="domain" description="Fibronectin type-III" evidence="3">
    <location>
        <begin position="3695"/>
        <end position="3781"/>
    </location>
</feature>
<accession>A0A3Q3A762</accession>
<feature type="domain" description="Fibronectin type-III" evidence="3">
    <location>
        <begin position="4304"/>
        <end position="4390"/>
    </location>
</feature>
<dbReference type="STRING" id="37003.ENSKMAP00000012283"/>
<feature type="domain" description="Fibronectin type-III" evidence="3">
    <location>
        <begin position="1951"/>
        <end position="2037"/>
    </location>
</feature>
<feature type="domain" description="Fibronectin type-III" evidence="3">
    <location>
        <begin position="1602"/>
        <end position="1689"/>
    </location>
</feature>
<feature type="domain" description="Fibronectin type-III" evidence="3">
    <location>
        <begin position="3521"/>
        <end position="3607"/>
    </location>
</feature>
<feature type="domain" description="Fibronectin type-III" evidence="3">
    <location>
        <begin position="4043"/>
        <end position="4129"/>
    </location>
</feature>
<dbReference type="OrthoDB" id="9908419at2759"/>
<feature type="domain" description="Fibronectin type-III" evidence="3">
    <location>
        <begin position="3955"/>
        <end position="4042"/>
    </location>
</feature>
<dbReference type="InterPro" id="IPR013783">
    <property type="entry name" value="Ig-like_fold"/>
</dbReference>
<reference evidence="4" key="1">
    <citation type="submission" date="2025-08" db="UniProtKB">
        <authorList>
            <consortium name="Ensembl"/>
        </authorList>
    </citation>
    <scope>IDENTIFICATION</scope>
</reference>
<evidence type="ECO:0000313" key="4">
    <source>
        <dbReference type="Ensembl" id="ENSKMAP00000012283.1"/>
    </source>
</evidence>
<evidence type="ECO:0000256" key="2">
    <source>
        <dbReference type="SAM" id="SignalP"/>
    </source>
</evidence>
<feature type="domain" description="Fibronectin type-III" evidence="3">
    <location>
        <begin position="2913"/>
        <end position="2999"/>
    </location>
</feature>
<feature type="domain" description="Fibronectin type-III" evidence="3">
    <location>
        <begin position="643"/>
        <end position="729"/>
    </location>
</feature>
<feature type="domain" description="Fibronectin type-III" evidence="3">
    <location>
        <begin position="3347"/>
        <end position="3433"/>
    </location>
</feature>
<dbReference type="Ensembl" id="ENSKMAT00000012467.1">
    <property type="protein sequence ID" value="ENSKMAP00000012283.1"/>
    <property type="gene ID" value="ENSKMAG00000009204.1"/>
</dbReference>
<feature type="domain" description="Fibronectin type-III" evidence="3">
    <location>
        <begin position="2126"/>
        <end position="2212"/>
    </location>
</feature>
<feature type="chain" id="PRO_5018549204" evidence="2">
    <location>
        <begin position="25"/>
        <end position="4762"/>
    </location>
</feature>
<keyword evidence="2" id="KW-0732">Signal</keyword>
<feature type="domain" description="Fibronectin type-III" evidence="3">
    <location>
        <begin position="381"/>
        <end position="467"/>
    </location>
</feature>
<evidence type="ECO:0000256" key="1">
    <source>
        <dbReference type="SAM" id="MobiDB-lite"/>
    </source>
</evidence>
<dbReference type="InterPro" id="IPR036116">
    <property type="entry name" value="FN3_sf"/>
</dbReference>
<dbReference type="RefSeq" id="XP_017275961.1">
    <property type="nucleotide sequence ID" value="XM_017420472.3"/>
</dbReference>
<dbReference type="PROSITE" id="PS50853">
    <property type="entry name" value="FN3"/>
    <property type="match status" value="26"/>
</dbReference>
<feature type="domain" description="Fibronectin type-III" evidence="3">
    <location>
        <begin position="1426"/>
        <end position="1512"/>
    </location>
</feature>